<dbReference type="Proteomes" id="UP000015241">
    <property type="component" value="Unassembled WGS sequence"/>
</dbReference>
<gene>
    <name evidence="1" type="ORF">FOMPIDRAFT_1045269</name>
</gene>
<dbReference type="InParanoid" id="S8EM41"/>
<evidence type="ECO:0008006" key="3">
    <source>
        <dbReference type="Google" id="ProtNLM"/>
    </source>
</evidence>
<name>S8EM41_FOMSC</name>
<organism evidence="1 2">
    <name type="scientific">Fomitopsis schrenkii</name>
    <name type="common">Brown rot fungus</name>
    <dbReference type="NCBI Taxonomy" id="2126942"/>
    <lineage>
        <taxon>Eukaryota</taxon>
        <taxon>Fungi</taxon>
        <taxon>Dikarya</taxon>
        <taxon>Basidiomycota</taxon>
        <taxon>Agaricomycotina</taxon>
        <taxon>Agaricomycetes</taxon>
        <taxon>Polyporales</taxon>
        <taxon>Fomitopsis</taxon>
    </lineage>
</organism>
<proteinExistence type="predicted"/>
<reference evidence="1 2" key="1">
    <citation type="journal article" date="2012" name="Science">
        <title>The Paleozoic origin of enzymatic lignin decomposition reconstructed from 31 fungal genomes.</title>
        <authorList>
            <person name="Floudas D."/>
            <person name="Binder M."/>
            <person name="Riley R."/>
            <person name="Barry K."/>
            <person name="Blanchette R.A."/>
            <person name="Henrissat B."/>
            <person name="Martinez A.T."/>
            <person name="Otillar R."/>
            <person name="Spatafora J.W."/>
            <person name="Yadav J.S."/>
            <person name="Aerts A."/>
            <person name="Benoit I."/>
            <person name="Boyd A."/>
            <person name="Carlson A."/>
            <person name="Copeland A."/>
            <person name="Coutinho P.M."/>
            <person name="de Vries R.P."/>
            <person name="Ferreira P."/>
            <person name="Findley K."/>
            <person name="Foster B."/>
            <person name="Gaskell J."/>
            <person name="Glotzer D."/>
            <person name="Gorecki P."/>
            <person name="Heitman J."/>
            <person name="Hesse C."/>
            <person name="Hori C."/>
            <person name="Igarashi K."/>
            <person name="Jurgens J.A."/>
            <person name="Kallen N."/>
            <person name="Kersten P."/>
            <person name="Kohler A."/>
            <person name="Kuees U."/>
            <person name="Kumar T.K.A."/>
            <person name="Kuo A."/>
            <person name="LaButti K."/>
            <person name="Larrondo L.F."/>
            <person name="Lindquist E."/>
            <person name="Ling A."/>
            <person name="Lombard V."/>
            <person name="Lucas S."/>
            <person name="Lundell T."/>
            <person name="Martin R."/>
            <person name="McLaughlin D.J."/>
            <person name="Morgenstern I."/>
            <person name="Morin E."/>
            <person name="Murat C."/>
            <person name="Nagy L.G."/>
            <person name="Nolan M."/>
            <person name="Ohm R.A."/>
            <person name="Patyshakuliyeva A."/>
            <person name="Rokas A."/>
            <person name="Ruiz-Duenas F.J."/>
            <person name="Sabat G."/>
            <person name="Salamov A."/>
            <person name="Samejima M."/>
            <person name="Schmutz J."/>
            <person name="Slot J.C."/>
            <person name="St John F."/>
            <person name="Stenlid J."/>
            <person name="Sun H."/>
            <person name="Sun S."/>
            <person name="Syed K."/>
            <person name="Tsang A."/>
            <person name="Wiebenga A."/>
            <person name="Young D."/>
            <person name="Pisabarro A."/>
            <person name="Eastwood D.C."/>
            <person name="Martin F."/>
            <person name="Cullen D."/>
            <person name="Grigoriev I.V."/>
            <person name="Hibbett D.S."/>
        </authorList>
    </citation>
    <scope>NUCLEOTIDE SEQUENCE</scope>
    <source>
        <strain evidence="2">FP-58527</strain>
    </source>
</reference>
<dbReference type="SUPFAM" id="SSF53474">
    <property type="entry name" value="alpha/beta-Hydrolases"/>
    <property type="match status" value="1"/>
</dbReference>
<accession>S8EM41</accession>
<keyword evidence="2" id="KW-1185">Reference proteome</keyword>
<dbReference type="OrthoDB" id="9988524at2759"/>
<dbReference type="PANTHER" id="PTHR42886:SF53">
    <property type="entry name" value="ALPHA_BETA-HYDROLASES SUPERFAMILY PROTEIN"/>
    <property type="match status" value="1"/>
</dbReference>
<dbReference type="AlphaFoldDB" id="S8EM41"/>
<dbReference type="PANTHER" id="PTHR42886">
    <property type="entry name" value="RE40534P-RELATED"/>
    <property type="match status" value="1"/>
</dbReference>
<evidence type="ECO:0000313" key="2">
    <source>
        <dbReference type="Proteomes" id="UP000015241"/>
    </source>
</evidence>
<dbReference type="EMBL" id="KE504124">
    <property type="protein sequence ID" value="EPT05208.1"/>
    <property type="molecule type" value="Genomic_DNA"/>
</dbReference>
<feature type="non-terminal residue" evidence="1">
    <location>
        <position position="1"/>
    </location>
</feature>
<protein>
    <recommendedName>
        <fullName evidence="3">Peptidase S9 prolyl oligopeptidase catalytic domain-containing protein</fullName>
    </recommendedName>
</protein>
<dbReference type="Gene3D" id="3.40.50.1820">
    <property type="entry name" value="alpha/beta hydrolase"/>
    <property type="match status" value="1"/>
</dbReference>
<sequence>DYLFQKRLALRLPLDSFRFDFRGNFETPGQLRFAGFENDILDLHVVVQHLTREYGYVIDLLVGHSRGSAAGLIWLCRYPKEETGTVRGYVNVSGRYRMSKMFEQLNRPANKEQIERQGYYEVKATVARQPVSLKVTVDDHHQFARQDTSILWERFPPGVDVLTLHGMKDTVVPPYDAMIYARALGARSPGTHNLAYVEEADHNFTGRADGVVSTVLEWLDMLEHRTLKTGIWHTGVRPTADEYSPKAALCEIHTWTSAICD</sequence>
<dbReference type="eggNOG" id="KOG4667">
    <property type="taxonomic scope" value="Eukaryota"/>
</dbReference>
<dbReference type="InterPro" id="IPR029058">
    <property type="entry name" value="AB_hydrolase_fold"/>
</dbReference>
<dbReference type="HOGENOM" id="CLU_048353_0_1_1"/>
<evidence type="ECO:0000313" key="1">
    <source>
        <dbReference type="EMBL" id="EPT05208.1"/>
    </source>
</evidence>
<dbReference type="STRING" id="743788.S8EM41"/>